<evidence type="ECO:0000313" key="3">
    <source>
        <dbReference type="EMBL" id="XDS49252.1"/>
    </source>
</evidence>
<evidence type="ECO:0000313" key="4">
    <source>
        <dbReference type="EMBL" id="XDS50475.1"/>
    </source>
</evidence>
<feature type="compositionally biased region" description="Polar residues" evidence="1">
    <location>
        <begin position="31"/>
        <end position="45"/>
    </location>
</feature>
<dbReference type="PANTHER" id="PTHR37816:SF3">
    <property type="entry name" value="MODULATES DNA TOPOLOGY"/>
    <property type="match status" value="1"/>
</dbReference>
<organism evidence="2">
    <name type="scientific">Bifidobacterium fermentum</name>
    <dbReference type="NCBI Taxonomy" id="3059035"/>
    <lineage>
        <taxon>Bacteria</taxon>
        <taxon>Bacillati</taxon>
        <taxon>Actinomycetota</taxon>
        <taxon>Actinomycetes</taxon>
        <taxon>Bifidobacteriales</taxon>
        <taxon>Bifidobacteriaceae</taxon>
        <taxon>Bifidobacterium</taxon>
    </lineage>
</organism>
<name>A0AB39UA42_9BIFI</name>
<dbReference type="Gene3D" id="3.40.50.300">
    <property type="entry name" value="P-loop containing nucleotide triphosphate hydrolases"/>
    <property type="match status" value="1"/>
</dbReference>
<protein>
    <recommendedName>
        <fullName evidence="5">DNA topology modulation protein FlaR</fullName>
    </recommendedName>
</protein>
<reference evidence="2" key="1">
    <citation type="submission" date="2023-07" db="EMBL/GenBank/DDBJ databases">
        <title>Bifidobacterium aquikefiriaerophilum sp. nov. and Bifidobacterium eccum sp. nov., isolated from water kefir.</title>
        <authorList>
            <person name="Breselge S."/>
            <person name="Bellassi P."/>
            <person name="Barcenilla C."/>
            <person name="Alvarez-Ordonez A."/>
            <person name="Morelli L."/>
            <person name="Cotter P.D."/>
        </authorList>
    </citation>
    <scope>NUCLEOTIDE SEQUENCE</scope>
    <source>
        <strain evidence="4">WK012_4_13</strain>
        <strain evidence="3">WK013_4_14</strain>
        <strain evidence="2">WK048_4_13</strain>
    </source>
</reference>
<dbReference type="EMBL" id="CP129683">
    <property type="protein sequence ID" value="XDS50475.1"/>
    <property type="molecule type" value="Genomic_DNA"/>
</dbReference>
<evidence type="ECO:0000256" key="1">
    <source>
        <dbReference type="SAM" id="MobiDB-lite"/>
    </source>
</evidence>
<dbReference type="RefSeq" id="WP_369341439.1">
    <property type="nucleotide sequence ID" value="NZ_CP129675.1"/>
</dbReference>
<dbReference type="SUPFAM" id="SSF52540">
    <property type="entry name" value="P-loop containing nucleoside triphosphate hydrolases"/>
    <property type="match status" value="1"/>
</dbReference>
<dbReference type="KEGG" id="bfk:QN062_08840"/>
<feature type="region of interest" description="Disordered" evidence="1">
    <location>
        <begin position="1"/>
        <end position="48"/>
    </location>
</feature>
<dbReference type="EMBL" id="CP129675">
    <property type="protein sequence ID" value="XDS45966.1"/>
    <property type="molecule type" value="Genomic_DNA"/>
</dbReference>
<dbReference type="EMBL" id="CP129682">
    <property type="protein sequence ID" value="XDS49252.1"/>
    <property type="molecule type" value="Genomic_DNA"/>
</dbReference>
<evidence type="ECO:0008006" key="5">
    <source>
        <dbReference type="Google" id="ProtNLM"/>
    </source>
</evidence>
<dbReference type="InterPro" id="IPR027417">
    <property type="entry name" value="P-loop_NTPase"/>
</dbReference>
<proteinExistence type="predicted"/>
<dbReference type="AlphaFoldDB" id="A0AB39UA42"/>
<evidence type="ECO:0000313" key="2">
    <source>
        <dbReference type="EMBL" id="XDS45966.1"/>
    </source>
</evidence>
<feature type="compositionally biased region" description="Acidic residues" evidence="1">
    <location>
        <begin position="1"/>
        <end position="11"/>
    </location>
</feature>
<sequence>MKRQPDDEDAESVLRRQSGSGDHSGERSGDRNSAYSEESARTSTADCEYPHSSVVTVPSNARRIAILGYSGSGKSTLARRIASERSCPVLHLDMVHWLPGWQERGNQDASRKVEDFMDSHSTWVIEGNYRNIAFERRMRESDCIIILNVNRITCLRRVLRRRLHYRHTNRPDMTLGCNDKIDLEFLAWLLWKGRSGRRAKLYRSLAHTYPDRCIVVPGRMQIQAPGIL</sequence>
<gene>
    <name evidence="4" type="ORF">QN062_08840</name>
    <name evidence="3" type="ORF">QN216_03035</name>
    <name evidence="2" type="ORF">QN217_07410</name>
</gene>
<accession>A0AB39UA42</accession>
<dbReference type="InterPro" id="IPR052922">
    <property type="entry name" value="Cytidylate_Kinase-2"/>
</dbReference>
<dbReference type="PANTHER" id="PTHR37816">
    <property type="entry name" value="YALI0E33011P"/>
    <property type="match status" value="1"/>
</dbReference>